<evidence type="ECO:0000313" key="3">
    <source>
        <dbReference type="Proteomes" id="UP000000759"/>
    </source>
</evidence>
<protein>
    <recommendedName>
        <fullName evidence="1">Transglutaminase-like domain-containing protein</fullName>
    </recommendedName>
</protein>
<dbReference type="PaxDb" id="2850-Phatr38235"/>
<organism evidence="2 3">
    <name type="scientific">Phaeodactylum tricornutum (strain CCAP 1055/1)</name>
    <dbReference type="NCBI Taxonomy" id="556484"/>
    <lineage>
        <taxon>Eukaryota</taxon>
        <taxon>Sar</taxon>
        <taxon>Stramenopiles</taxon>
        <taxon>Ochrophyta</taxon>
        <taxon>Bacillariophyta</taxon>
        <taxon>Bacillariophyceae</taxon>
        <taxon>Bacillariophycidae</taxon>
        <taxon>Naviculales</taxon>
        <taxon>Phaeodactylaceae</taxon>
        <taxon>Phaeodactylum</taxon>
    </lineage>
</organism>
<keyword evidence="3" id="KW-1185">Reference proteome</keyword>
<evidence type="ECO:0000259" key="1">
    <source>
        <dbReference type="Pfam" id="PF01841"/>
    </source>
</evidence>
<proteinExistence type="predicted"/>
<dbReference type="OrthoDB" id="536507at2759"/>
<gene>
    <name evidence="2" type="ORF">PHATRDRAFT_38235</name>
</gene>
<dbReference type="eggNOG" id="ENOG502S6A9">
    <property type="taxonomic scope" value="Eukaryota"/>
</dbReference>
<dbReference type="KEGG" id="pti:PHATRDRAFT_38235"/>
<dbReference type="Pfam" id="PF01841">
    <property type="entry name" value="Transglut_core"/>
    <property type="match status" value="1"/>
</dbReference>
<evidence type="ECO:0000313" key="2">
    <source>
        <dbReference type="EMBL" id="EEC46286.1"/>
    </source>
</evidence>
<accession>B7G5B3</accession>
<reference evidence="3" key="2">
    <citation type="submission" date="2008-08" db="EMBL/GenBank/DDBJ databases">
        <authorList>
            <consortium name="Diatom Consortium"/>
            <person name="Grigoriev I."/>
            <person name="Grimwood J."/>
            <person name="Kuo A."/>
            <person name="Otillar R.P."/>
            <person name="Salamov A."/>
            <person name="Detter J.C."/>
            <person name="Lindquist E."/>
            <person name="Shapiro H."/>
            <person name="Lucas S."/>
            <person name="Glavina del Rio T."/>
            <person name="Pitluck S."/>
            <person name="Rokhsar D."/>
            <person name="Bowler C."/>
        </authorList>
    </citation>
    <scope>GENOME REANNOTATION</scope>
    <source>
        <strain evidence="3">CCAP 1055/1</strain>
    </source>
</reference>
<dbReference type="GeneID" id="7203168"/>
<dbReference type="AlphaFoldDB" id="B7G5B3"/>
<dbReference type="InParanoid" id="B7G5B3"/>
<dbReference type="InterPro" id="IPR038765">
    <property type="entry name" value="Papain-like_cys_pep_sf"/>
</dbReference>
<reference evidence="2 3" key="1">
    <citation type="journal article" date="2008" name="Nature">
        <title>The Phaeodactylum genome reveals the evolutionary history of diatom genomes.</title>
        <authorList>
            <person name="Bowler C."/>
            <person name="Allen A.E."/>
            <person name="Badger J.H."/>
            <person name="Grimwood J."/>
            <person name="Jabbari K."/>
            <person name="Kuo A."/>
            <person name="Maheswari U."/>
            <person name="Martens C."/>
            <person name="Maumus F."/>
            <person name="Otillar R.P."/>
            <person name="Rayko E."/>
            <person name="Salamov A."/>
            <person name="Vandepoele K."/>
            <person name="Beszteri B."/>
            <person name="Gruber A."/>
            <person name="Heijde M."/>
            <person name="Katinka M."/>
            <person name="Mock T."/>
            <person name="Valentin K."/>
            <person name="Verret F."/>
            <person name="Berges J.A."/>
            <person name="Brownlee C."/>
            <person name="Cadoret J.P."/>
            <person name="Chiovitti A."/>
            <person name="Choi C.J."/>
            <person name="Coesel S."/>
            <person name="De Martino A."/>
            <person name="Detter J.C."/>
            <person name="Durkin C."/>
            <person name="Falciatore A."/>
            <person name="Fournet J."/>
            <person name="Haruta M."/>
            <person name="Huysman M.J."/>
            <person name="Jenkins B.D."/>
            <person name="Jiroutova K."/>
            <person name="Jorgensen R.E."/>
            <person name="Joubert Y."/>
            <person name="Kaplan A."/>
            <person name="Kroger N."/>
            <person name="Kroth P.G."/>
            <person name="La Roche J."/>
            <person name="Lindquist E."/>
            <person name="Lommer M."/>
            <person name="Martin-Jezequel V."/>
            <person name="Lopez P.J."/>
            <person name="Lucas S."/>
            <person name="Mangogna M."/>
            <person name="McGinnis K."/>
            <person name="Medlin L.K."/>
            <person name="Montsant A."/>
            <person name="Oudot-Le Secq M.P."/>
            <person name="Napoli C."/>
            <person name="Obornik M."/>
            <person name="Parker M.S."/>
            <person name="Petit J.L."/>
            <person name="Porcel B.M."/>
            <person name="Poulsen N."/>
            <person name="Robison M."/>
            <person name="Rychlewski L."/>
            <person name="Rynearson T.A."/>
            <person name="Schmutz J."/>
            <person name="Shapiro H."/>
            <person name="Siaut M."/>
            <person name="Stanley M."/>
            <person name="Sussman M.R."/>
            <person name="Taylor A.R."/>
            <person name="Vardi A."/>
            <person name="von Dassow P."/>
            <person name="Vyverman W."/>
            <person name="Willis A."/>
            <person name="Wyrwicz L.S."/>
            <person name="Rokhsar D.S."/>
            <person name="Weissenbach J."/>
            <person name="Armbrust E.V."/>
            <person name="Green B.R."/>
            <person name="Van de Peer Y."/>
            <person name="Grigoriev I.V."/>
        </authorList>
    </citation>
    <scope>NUCLEOTIDE SEQUENCE [LARGE SCALE GENOMIC DNA]</scope>
    <source>
        <strain evidence="2 3">CCAP 1055/1</strain>
    </source>
</reference>
<dbReference type="InterPro" id="IPR002931">
    <property type="entry name" value="Transglutaminase-like"/>
</dbReference>
<sequence length="233" mass="26023">MKNWTSVASVVSSMQAQGLVGRDLAVALHDFVRDIPFGFTRQFDLATADYTLQRQRGHCTPKSELFVSLLRRAGFADATVVTVSIPGDVLHYLGSGESSPFPSTLQHCFTQVTVEKGGKLCRLDSYVIDPPLFQAARERLKVTGRHAGYGIHKEATNEWDGSQDAFCQYVPSTQTSHLEFCMNSTNEVVSRPNYLHSGFTRLLRIPIIGWPAGAWLETQSKVFDRLRNRISIE</sequence>
<dbReference type="EMBL" id="CM000617">
    <property type="protein sequence ID" value="EEC46286.1"/>
    <property type="molecule type" value="Genomic_DNA"/>
</dbReference>
<feature type="domain" description="Transglutaminase-like" evidence="1">
    <location>
        <begin position="23"/>
        <end position="117"/>
    </location>
</feature>
<dbReference type="HOGENOM" id="CLU_090173_0_0_1"/>
<dbReference type="SUPFAM" id="SSF54001">
    <property type="entry name" value="Cysteine proteinases"/>
    <property type="match status" value="1"/>
</dbReference>
<dbReference type="RefSeq" id="XP_002182385.1">
    <property type="nucleotide sequence ID" value="XM_002182349.1"/>
</dbReference>
<dbReference type="Proteomes" id="UP000000759">
    <property type="component" value="Chromosome 15"/>
</dbReference>
<name>B7G5B3_PHATC</name>